<comment type="caution">
    <text evidence="3">The sequence shown here is derived from an EMBL/GenBank/DDBJ whole genome shotgun (WGS) entry which is preliminary data.</text>
</comment>
<dbReference type="Gene3D" id="3.30.710.10">
    <property type="entry name" value="Potassium Channel Kv1.1, Chain A"/>
    <property type="match status" value="1"/>
</dbReference>
<dbReference type="KEGG" id="fpu:FPSE_08311"/>
<dbReference type="PROSITE" id="PS50097">
    <property type="entry name" value="BTB"/>
    <property type="match status" value="1"/>
</dbReference>
<reference evidence="3 4" key="1">
    <citation type="journal article" date="2012" name="PLoS Pathog.">
        <title>Comparative pathogenomics reveals horizontally acquired novel virulence genes in fungi infecting cereal hosts.</title>
        <authorList>
            <person name="Gardiner D.M."/>
            <person name="McDonald M.C."/>
            <person name="Covarelli L."/>
            <person name="Solomon P.S."/>
            <person name="Rusu A.G."/>
            <person name="Marshall M."/>
            <person name="Kazan K."/>
            <person name="Chakraborty S."/>
            <person name="McDonald B.A."/>
            <person name="Manners J.M."/>
        </authorList>
    </citation>
    <scope>NUCLEOTIDE SEQUENCE [LARGE SCALE GENOMIC DNA]</scope>
    <source>
        <strain evidence="3 4">CS3096</strain>
    </source>
</reference>
<feature type="compositionally biased region" description="Acidic residues" evidence="1">
    <location>
        <begin position="154"/>
        <end position="186"/>
    </location>
</feature>
<dbReference type="HOGENOM" id="CLU_057752_3_0_1"/>
<feature type="region of interest" description="Disordered" evidence="1">
    <location>
        <begin position="1"/>
        <end position="37"/>
    </location>
</feature>
<dbReference type="Proteomes" id="UP000007978">
    <property type="component" value="Chromosome 3"/>
</dbReference>
<dbReference type="CDD" id="cd18186">
    <property type="entry name" value="BTB_POZ_ZBTB_KLHL-like"/>
    <property type="match status" value="1"/>
</dbReference>
<dbReference type="GeneID" id="20366929"/>
<dbReference type="AlphaFoldDB" id="K3VFB4"/>
<protein>
    <recommendedName>
        <fullName evidence="2">BTB domain-containing protein</fullName>
    </recommendedName>
</protein>
<evidence type="ECO:0000256" key="1">
    <source>
        <dbReference type="SAM" id="MobiDB-lite"/>
    </source>
</evidence>
<dbReference type="PANTHER" id="PTHR47843">
    <property type="entry name" value="BTB DOMAIN-CONTAINING PROTEIN-RELATED"/>
    <property type="match status" value="1"/>
</dbReference>
<name>K3VFB4_FUSPC</name>
<dbReference type="InterPro" id="IPR000210">
    <property type="entry name" value="BTB/POZ_dom"/>
</dbReference>
<accession>K3VFB4</accession>
<organism evidence="3 4">
    <name type="scientific">Fusarium pseudograminearum (strain CS3096)</name>
    <name type="common">Wheat and barley crown-rot fungus</name>
    <dbReference type="NCBI Taxonomy" id="1028729"/>
    <lineage>
        <taxon>Eukaryota</taxon>
        <taxon>Fungi</taxon>
        <taxon>Dikarya</taxon>
        <taxon>Ascomycota</taxon>
        <taxon>Pezizomycotina</taxon>
        <taxon>Sordariomycetes</taxon>
        <taxon>Hypocreomycetidae</taxon>
        <taxon>Hypocreales</taxon>
        <taxon>Nectriaceae</taxon>
        <taxon>Fusarium</taxon>
    </lineage>
</organism>
<evidence type="ECO:0000313" key="3">
    <source>
        <dbReference type="EMBL" id="EKJ71498.1"/>
    </source>
</evidence>
<dbReference type="Pfam" id="PF00651">
    <property type="entry name" value="BTB"/>
    <property type="match status" value="1"/>
</dbReference>
<feature type="domain" description="BTB" evidence="2">
    <location>
        <begin position="59"/>
        <end position="116"/>
    </location>
</feature>
<feature type="region of interest" description="Disordered" evidence="1">
    <location>
        <begin position="149"/>
        <end position="198"/>
    </location>
</feature>
<dbReference type="PANTHER" id="PTHR47843:SF5">
    <property type="entry name" value="BTB_POZ DOMAIN PROTEIN"/>
    <property type="match status" value="1"/>
</dbReference>
<dbReference type="EMBL" id="AFNW01000286">
    <property type="protein sequence ID" value="EKJ71498.1"/>
    <property type="molecule type" value="Genomic_DNA"/>
</dbReference>
<proteinExistence type="predicted"/>
<evidence type="ECO:0000313" key="4">
    <source>
        <dbReference type="Proteomes" id="UP000007978"/>
    </source>
</evidence>
<dbReference type="RefSeq" id="XP_009259704.1">
    <property type="nucleotide sequence ID" value="XM_009261429.1"/>
</dbReference>
<evidence type="ECO:0000259" key="2">
    <source>
        <dbReference type="PROSITE" id="PS50097"/>
    </source>
</evidence>
<dbReference type="InterPro" id="IPR011333">
    <property type="entry name" value="SKP1/BTB/POZ_sf"/>
</dbReference>
<dbReference type="OrthoDB" id="1022638at2759"/>
<dbReference type="SUPFAM" id="SSF54695">
    <property type="entry name" value="POZ domain"/>
    <property type="match status" value="1"/>
</dbReference>
<dbReference type="eggNOG" id="ENOG502QUFU">
    <property type="taxonomic scope" value="Eukaryota"/>
</dbReference>
<gene>
    <name evidence="3" type="ORF">FPSE_08311</name>
</gene>
<sequence length="400" mass="45432">MSQPTGEVIQVADPTETTNRKQARAPSPEDTDDESHVEEFCGTSIHASLSTLLFSDKFADMTIKCKEREFSAHRAIVCSQSSFFDKALSSNFKEDDPDIVERFLEFLYTGNYTDSVIPTLDKPSAEAMMDPTTVRQNLREPAYDYEVPTSDNALFDEPDEEWQPPAEEADEPEEEYREDPIDEESSADGNGHGDQEDDAKVMTMKDIALAPKEEGLKLLARLRNDMTLPLRLYAMADVYDVPALRLLARDRFYRAAELYWEEAECFPDIVDELYETTPPGDTAMREIVCRLVGARILDHEVREKMRHVMTKHGEFAVSVLDVFFVWAAEVGHFLKRASGYEVQDNSDCDPCMKSDGAPGHSQTSYRGHSQSYPVPLRVLEKLAAENMRDEITFRLFIFVT</sequence>
<keyword evidence="4" id="KW-1185">Reference proteome</keyword>